<dbReference type="EC" id="2.7.10.2" evidence="6"/>
<evidence type="ECO:0000313" key="6">
    <source>
        <dbReference type="EMBL" id="TWU44320.1"/>
    </source>
</evidence>
<accession>A0A5C6E697</accession>
<feature type="region of interest" description="Disordered" evidence="4">
    <location>
        <begin position="1"/>
        <end position="32"/>
    </location>
</feature>
<evidence type="ECO:0000256" key="2">
    <source>
        <dbReference type="ARBA" id="ARBA00022840"/>
    </source>
</evidence>
<keyword evidence="7" id="KW-1185">Reference proteome</keyword>
<dbReference type="Gene3D" id="3.40.50.300">
    <property type="entry name" value="P-loop containing nucleotide triphosphate hydrolases"/>
    <property type="match status" value="1"/>
</dbReference>
<name>A0A5C6E697_9BACT</name>
<dbReference type="CDD" id="cd05387">
    <property type="entry name" value="BY-kinase"/>
    <property type="match status" value="1"/>
</dbReference>
<feature type="compositionally biased region" description="Polar residues" evidence="4">
    <location>
        <begin position="1"/>
        <end position="11"/>
    </location>
</feature>
<comment type="caution">
    <text evidence="6">The sequence shown here is derived from an EMBL/GenBank/DDBJ whole genome shotgun (WGS) entry which is preliminary data.</text>
</comment>
<evidence type="ECO:0000313" key="7">
    <source>
        <dbReference type="Proteomes" id="UP000315471"/>
    </source>
</evidence>
<keyword evidence="5" id="KW-0812">Transmembrane</keyword>
<sequence length="758" mass="84171">MNDTQQLTKTSPHAREETTKAVPSRTVSTPPKDAAAAFDPWILWVTFRRCWFWALPLGILLGGFSVYYVNRTFVPTYRASHLLEANEDFVVFKGVMPTINDLARTEKPLFFNPIILDPVLSDPEFRIAPSLSDPGKAEAAMRKNLTVASAGTAARLIVSYEDTDPEAAALICNAIVESYLRQRDSFDNSRVNNLERWLEPEIQRWKQEVTERQRLVQSLSKQTLGYAPGENAASLESDSNLSLMARLRDEIADLNVQLAVMDAQLAMHDKEGSDFEPEAEILAETALSAARKPSEANIMALVNADPEVLEAKSRIARYKKISLDMEQNDLVRIRREYYNENLARISEWEEVLKKAQEVAREAATAKLEQLAADELKFAQSEQIRQKEIGVRLKKVSEKKNRQQLQSRLSVLQNQYEAERMRLEQFGGATAELQFAQEELSVANDVLRKLRDRVAAIRTERRQDGAVRSIAKATPPRTPVEPIPLKKMAVFGLGAMMIPFLFGLLWEVRVHRVTHSTAVGHLDVMGEVAKLPTGNKNSKARRVFEESVDSLRANLLLSTDWKHVRSIAVVSSVSGEGKSSVASQLALSIANATAETVLLVDADLRCPDQHRLFGLEMGPGLCSVLDGTTSLSDAVDTSLGERFHLLPAGLLKTSPHRTIGPEAFNRFMNEACKRYRYVVIDTAPVLSAAETLTVGAAADATLLCVMRDVSRQDATQLTARRLQAAGATVTGTVFSGVATQEYSSRYGDYNYFMNAGVRS</sequence>
<keyword evidence="5" id="KW-1133">Transmembrane helix</keyword>
<dbReference type="RefSeq" id="WP_231617410.1">
    <property type="nucleotide sequence ID" value="NZ_SJPY01000002.1"/>
</dbReference>
<dbReference type="InterPro" id="IPR050445">
    <property type="entry name" value="Bact_polysacc_biosynth/exp"/>
</dbReference>
<keyword evidence="5" id="KW-0472">Membrane</keyword>
<dbReference type="GO" id="GO:0004715">
    <property type="term" value="F:non-membrane spanning protein tyrosine kinase activity"/>
    <property type="evidence" value="ECO:0007669"/>
    <property type="project" value="UniProtKB-EC"/>
</dbReference>
<evidence type="ECO:0000256" key="3">
    <source>
        <dbReference type="SAM" id="Coils"/>
    </source>
</evidence>
<reference evidence="6 7" key="1">
    <citation type="submission" date="2019-02" db="EMBL/GenBank/DDBJ databases">
        <title>Deep-cultivation of Planctomycetes and their phenomic and genomic characterization uncovers novel biology.</title>
        <authorList>
            <person name="Wiegand S."/>
            <person name="Jogler M."/>
            <person name="Boedeker C."/>
            <person name="Pinto D."/>
            <person name="Vollmers J."/>
            <person name="Rivas-Marin E."/>
            <person name="Kohn T."/>
            <person name="Peeters S.H."/>
            <person name="Heuer A."/>
            <person name="Rast P."/>
            <person name="Oberbeckmann S."/>
            <person name="Bunk B."/>
            <person name="Jeske O."/>
            <person name="Meyerdierks A."/>
            <person name="Storesund J.E."/>
            <person name="Kallscheuer N."/>
            <person name="Luecker S."/>
            <person name="Lage O.M."/>
            <person name="Pohl T."/>
            <person name="Merkel B.J."/>
            <person name="Hornburger P."/>
            <person name="Mueller R.-W."/>
            <person name="Bruemmer F."/>
            <person name="Labrenz M."/>
            <person name="Spormann A.M."/>
            <person name="Op Den Camp H."/>
            <person name="Overmann J."/>
            <person name="Amann R."/>
            <person name="Jetten M.S.M."/>
            <person name="Mascher T."/>
            <person name="Medema M.H."/>
            <person name="Devos D.P."/>
            <person name="Kaster A.-K."/>
            <person name="Ovreas L."/>
            <person name="Rohde M."/>
            <person name="Galperin M.Y."/>
            <person name="Jogler C."/>
        </authorList>
    </citation>
    <scope>NUCLEOTIDE SEQUENCE [LARGE SCALE GENOMIC DNA]</scope>
    <source>
        <strain evidence="6 7">Q31b</strain>
    </source>
</reference>
<organism evidence="6 7">
    <name type="scientific">Novipirellula aureliae</name>
    <dbReference type="NCBI Taxonomy" id="2527966"/>
    <lineage>
        <taxon>Bacteria</taxon>
        <taxon>Pseudomonadati</taxon>
        <taxon>Planctomycetota</taxon>
        <taxon>Planctomycetia</taxon>
        <taxon>Pirellulales</taxon>
        <taxon>Pirellulaceae</taxon>
        <taxon>Novipirellula</taxon>
    </lineage>
</organism>
<dbReference type="InterPro" id="IPR027417">
    <property type="entry name" value="P-loop_NTPase"/>
</dbReference>
<feature type="coiled-coil region" evidence="3">
    <location>
        <begin position="345"/>
        <end position="452"/>
    </location>
</feature>
<keyword evidence="1" id="KW-0547">Nucleotide-binding</keyword>
<dbReference type="AlphaFoldDB" id="A0A5C6E697"/>
<evidence type="ECO:0000256" key="1">
    <source>
        <dbReference type="ARBA" id="ARBA00022741"/>
    </source>
</evidence>
<dbReference type="PANTHER" id="PTHR32309">
    <property type="entry name" value="TYROSINE-PROTEIN KINASE"/>
    <property type="match status" value="1"/>
</dbReference>
<feature type="coiled-coil region" evidence="3">
    <location>
        <begin position="202"/>
        <end position="264"/>
    </location>
</feature>
<dbReference type="SUPFAM" id="SSF52540">
    <property type="entry name" value="P-loop containing nucleoside triphosphate hydrolases"/>
    <property type="match status" value="1"/>
</dbReference>
<keyword evidence="3" id="KW-0175">Coiled coil</keyword>
<keyword evidence="6" id="KW-0418">Kinase</keyword>
<proteinExistence type="predicted"/>
<feature type="transmembrane region" description="Helical" evidence="5">
    <location>
        <begin position="50"/>
        <end position="69"/>
    </location>
</feature>
<dbReference type="PANTHER" id="PTHR32309:SF31">
    <property type="entry name" value="CAPSULAR EXOPOLYSACCHARIDE FAMILY"/>
    <property type="match status" value="1"/>
</dbReference>
<protein>
    <submittedName>
        <fullName evidence="6">Tyrosine-protein kinase YwqD</fullName>
        <ecNumber evidence="6">2.7.10.2</ecNumber>
    </submittedName>
</protein>
<gene>
    <name evidence="6" type="primary">ywqD_1</name>
    <name evidence="6" type="ORF">Q31b_18560</name>
</gene>
<keyword evidence="2" id="KW-0067">ATP-binding</keyword>
<dbReference type="Proteomes" id="UP000315471">
    <property type="component" value="Unassembled WGS sequence"/>
</dbReference>
<dbReference type="InterPro" id="IPR005702">
    <property type="entry name" value="Wzc-like_C"/>
</dbReference>
<evidence type="ECO:0000256" key="5">
    <source>
        <dbReference type="SAM" id="Phobius"/>
    </source>
</evidence>
<dbReference type="EMBL" id="SJPY01000002">
    <property type="protein sequence ID" value="TWU44320.1"/>
    <property type="molecule type" value="Genomic_DNA"/>
</dbReference>
<keyword evidence="6" id="KW-0808">Transferase</keyword>
<evidence type="ECO:0000256" key="4">
    <source>
        <dbReference type="SAM" id="MobiDB-lite"/>
    </source>
</evidence>